<dbReference type="GeneID" id="87808374"/>
<sequence>MPFHLHPSRLLIRDNTMAAMTDAIYRYLNAEYDFTHLLTAQQLVDLSRGGRMCPPMSIICQFDPTNGPPESTVAFWRQEGKTFWLQTQLGQFVASAEAYRPFYTASLNIVGSGDVYPFAHVPVSKFKLIVHERGT</sequence>
<evidence type="ECO:0000313" key="2">
    <source>
        <dbReference type="Proteomes" id="UP000827549"/>
    </source>
</evidence>
<reference evidence="1" key="1">
    <citation type="submission" date="2023-10" db="EMBL/GenBank/DDBJ databases">
        <authorList>
            <person name="Noh H."/>
        </authorList>
    </citation>
    <scope>NUCLEOTIDE SEQUENCE</scope>
    <source>
        <strain evidence="1">DUCC4014</strain>
    </source>
</reference>
<protein>
    <submittedName>
        <fullName evidence="1">Uncharacterized protein</fullName>
    </submittedName>
</protein>
<accession>A0AAF0YBG0</accession>
<organism evidence="1 2">
    <name type="scientific">Vanrija pseudolonga</name>
    <dbReference type="NCBI Taxonomy" id="143232"/>
    <lineage>
        <taxon>Eukaryota</taxon>
        <taxon>Fungi</taxon>
        <taxon>Dikarya</taxon>
        <taxon>Basidiomycota</taxon>
        <taxon>Agaricomycotina</taxon>
        <taxon>Tremellomycetes</taxon>
        <taxon>Trichosporonales</taxon>
        <taxon>Trichosporonaceae</taxon>
        <taxon>Vanrija</taxon>
    </lineage>
</organism>
<dbReference type="EMBL" id="CP086716">
    <property type="protein sequence ID" value="WOO81621.1"/>
    <property type="molecule type" value="Genomic_DNA"/>
</dbReference>
<evidence type="ECO:0000313" key="1">
    <source>
        <dbReference type="EMBL" id="WOO81621.1"/>
    </source>
</evidence>
<dbReference type="RefSeq" id="XP_062627653.1">
    <property type="nucleotide sequence ID" value="XM_062771669.1"/>
</dbReference>
<proteinExistence type="predicted"/>
<gene>
    <name evidence="1" type="ORF">LOC62_03G005144</name>
</gene>
<name>A0AAF0YBG0_9TREE</name>
<keyword evidence="2" id="KW-1185">Reference proteome</keyword>
<dbReference type="AlphaFoldDB" id="A0AAF0YBG0"/>
<dbReference type="Proteomes" id="UP000827549">
    <property type="component" value="Chromosome 3"/>
</dbReference>